<reference evidence="9" key="1">
    <citation type="submission" date="2017-08" db="EMBL/GenBank/DDBJ databases">
        <title>Assembly of the North American Bullfrog Genome.</title>
        <authorList>
            <person name="Warren R.L."/>
            <person name="Vandervalk B.P."/>
            <person name="Kucuk E."/>
            <person name="Birol I."/>
            <person name="Helbing C."/>
            <person name="Pandoh P."/>
            <person name="Behsaz B."/>
            <person name="Mohamadi H."/>
            <person name="Chu J."/>
            <person name="Jackman S."/>
            <person name="Hammond S.A."/>
            <person name="Veldhoen N."/>
            <person name="Kirk H."/>
            <person name="Zhao Y."/>
            <person name="Coope R."/>
            <person name="Pleasance S."/>
            <person name="Moore R."/>
            <person name="Holt R."/>
        </authorList>
    </citation>
    <scope>NUCLEOTIDE SEQUENCE</scope>
    <source>
        <strain evidence="9">Bruno</strain>
        <tissue evidence="9">Liver</tissue>
    </source>
</reference>
<accession>A0A2G9R3V9</accession>
<sequence>MAEKNQSQKSFPFTHDANHGGGGWVLLLQEVNGTELGAMEANCTDLTERIFRLTLEIIYLLTGEGEEPKGIKFEVKKEEEEMFVSGAQQSMEMGGPLYSRNSIQKDINISCHDQVGELKDIKVEGKKEEEEMGEVMGIKPDVTEAEKMHANCYQLSVEEVEMMVTITKEDVSSGGANVQKRKERLILPADNNKEDNGVAQCPSGVITVTQNIHHKLNPLVRSTDPFNSKDPKNKLHTMLPKAQPSFHIPAQPPRPSDPKEASPRPRDKHMRIHTGEKPFSCSECGKFFAYKMSLSFHQKTHHRTPLKTDGEVL</sequence>
<feature type="compositionally biased region" description="Basic and acidic residues" evidence="7">
    <location>
        <begin position="256"/>
        <end position="265"/>
    </location>
</feature>
<evidence type="ECO:0000256" key="4">
    <source>
        <dbReference type="ARBA" id="ARBA00022771"/>
    </source>
</evidence>
<dbReference type="SUPFAM" id="SSF57667">
    <property type="entry name" value="beta-beta-alpha zinc fingers"/>
    <property type="match status" value="1"/>
</dbReference>
<evidence type="ECO:0000256" key="5">
    <source>
        <dbReference type="ARBA" id="ARBA00022833"/>
    </source>
</evidence>
<dbReference type="OrthoDB" id="427030at2759"/>
<feature type="domain" description="C2H2-type" evidence="8">
    <location>
        <begin position="279"/>
        <end position="301"/>
    </location>
</feature>
<dbReference type="AlphaFoldDB" id="A0A2G9R3V9"/>
<comment type="similarity">
    <text evidence="1">Belongs to the krueppel C2H2-type zinc-finger protein family.</text>
</comment>
<protein>
    <recommendedName>
        <fullName evidence="8">C2H2-type domain-containing protein</fullName>
    </recommendedName>
</protein>
<dbReference type="InterPro" id="IPR036236">
    <property type="entry name" value="Znf_C2H2_sf"/>
</dbReference>
<gene>
    <name evidence="9" type="ORF">AB205_0219160</name>
</gene>
<organism evidence="9">
    <name type="scientific">Aquarana catesbeiana</name>
    <name type="common">American bullfrog</name>
    <name type="synonym">Rana catesbeiana</name>
    <dbReference type="NCBI Taxonomy" id="8400"/>
    <lineage>
        <taxon>Eukaryota</taxon>
        <taxon>Metazoa</taxon>
        <taxon>Chordata</taxon>
        <taxon>Craniata</taxon>
        <taxon>Vertebrata</taxon>
        <taxon>Euteleostomi</taxon>
        <taxon>Amphibia</taxon>
        <taxon>Batrachia</taxon>
        <taxon>Anura</taxon>
        <taxon>Neobatrachia</taxon>
        <taxon>Ranoidea</taxon>
        <taxon>Ranidae</taxon>
        <taxon>Aquarana</taxon>
    </lineage>
</organism>
<dbReference type="PROSITE" id="PS50157">
    <property type="entry name" value="ZINC_FINGER_C2H2_2"/>
    <property type="match status" value="1"/>
</dbReference>
<proteinExistence type="inferred from homology"/>
<evidence type="ECO:0000256" key="3">
    <source>
        <dbReference type="ARBA" id="ARBA00022737"/>
    </source>
</evidence>
<keyword evidence="4 6" id="KW-0863">Zinc-finger</keyword>
<name>A0A2G9R3V9_AQUCT</name>
<keyword evidence="3" id="KW-0677">Repeat</keyword>
<evidence type="ECO:0000259" key="8">
    <source>
        <dbReference type="PROSITE" id="PS50157"/>
    </source>
</evidence>
<evidence type="ECO:0000256" key="1">
    <source>
        <dbReference type="ARBA" id="ARBA00006991"/>
    </source>
</evidence>
<evidence type="ECO:0000256" key="7">
    <source>
        <dbReference type="SAM" id="MobiDB-lite"/>
    </source>
</evidence>
<evidence type="ECO:0000256" key="6">
    <source>
        <dbReference type="PROSITE-ProRule" id="PRU00042"/>
    </source>
</evidence>
<dbReference type="GO" id="GO:0008270">
    <property type="term" value="F:zinc ion binding"/>
    <property type="evidence" value="ECO:0007669"/>
    <property type="project" value="UniProtKB-KW"/>
</dbReference>
<dbReference type="Gene3D" id="3.30.160.60">
    <property type="entry name" value="Classic Zinc Finger"/>
    <property type="match status" value="2"/>
</dbReference>
<evidence type="ECO:0000313" key="9">
    <source>
        <dbReference type="EMBL" id="PIO22570.1"/>
    </source>
</evidence>
<feature type="region of interest" description="Disordered" evidence="7">
    <location>
        <begin position="244"/>
        <end position="276"/>
    </location>
</feature>
<dbReference type="EMBL" id="KV997898">
    <property type="protein sequence ID" value="PIO22570.1"/>
    <property type="molecule type" value="Genomic_DNA"/>
</dbReference>
<keyword evidence="5" id="KW-0862">Zinc</keyword>
<dbReference type="FunFam" id="3.30.160.60:FF:000624">
    <property type="entry name" value="zinc finger protein 697"/>
    <property type="match status" value="1"/>
</dbReference>
<keyword evidence="2" id="KW-0479">Metal-binding</keyword>
<evidence type="ECO:0000256" key="2">
    <source>
        <dbReference type="ARBA" id="ARBA00022723"/>
    </source>
</evidence>
<dbReference type="InterPro" id="IPR013087">
    <property type="entry name" value="Znf_C2H2_type"/>
</dbReference>